<sequence length="162" mass="19030">MKIEHLEERVNDYRTSIKTVVDKRLLWKTKTKALLLKTLKTLVKLYDIGWKVQELSWIHNNEAVNITFDSFPEELIDCTNQIPAFQFLPGGALIFSQAYNGDIYIFMLFPEIDNMNQENNMIELGIYPPETITEKLIVEKVDKFLKEMIQWEVPTLKNKVGY</sequence>
<evidence type="ECO:0000313" key="2">
    <source>
        <dbReference type="Proteomes" id="UP001597319"/>
    </source>
</evidence>
<dbReference type="RefSeq" id="WP_378294257.1">
    <property type="nucleotide sequence ID" value="NZ_JBHULE010000019.1"/>
</dbReference>
<organism evidence="1 2">
    <name type="scientific">Aquimarina rubra</name>
    <dbReference type="NCBI Taxonomy" id="1920033"/>
    <lineage>
        <taxon>Bacteria</taxon>
        <taxon>Pseudomonadati</taxon>
        <taxon>Bacteroidota</taxon>
        <taxon>Flavobacteriia</taxon>
        <taxon>Flavobacteriales</taxon>
        <taxon>Flavobacteriaceae</taxon>
        <taxon>Aquimarina</taxon>
    </lineage>
</organism>
<dbReference type="Proteomes" id="UP001597319">
    <property type="component" value="Unassembled WGS sequence"/>
</dbReference>
<proteinExistence type="predicted"/>
<name>A0ABW5LI10_9FLAO</name>
<protein>
    <submittedName>
        <fullName evidence="1">Uncharacterized protein</fullName>
    </submittedName>
</protein>
<dbReference type="EMBL" id="JBHULE010000019">
    <property type="protein sequence ID" value="MFD2564425.1"/>
    <property type="molecule type" value="Genomic_DNA"/>
</dbReference>
<reference evidence="2" key="1">
    <citation type="journal article" date="2019" name="Int. J. Syst. Evol. Microbiol.">
        <title>The Global Catalogue of Microorganisms (GCM) 10K type strain sequencing project: providing services to taxonomists for standard genome sequencing and annotation.</title>
        <authorList>
            <consortium name="The Broad Institute Genomics Platform"/>
            <consortium name="The Broad Institute Genome Sequencing Center for Infectious Disease"/>
            <person name="Wu L."/>
            <person name="Ma J."/>
        </authorList>
    </citation>
    <scope>NUCLEOTIDE SEQUENCE [LARGE SCALE GENOMIC DNA]</scope>
    <source>
        <strain evidence="2">KCTC 52274</strain>
    </source>
</reference>
<comment type="caution">
    <text evidence="1">The sequence shown here is derived from an EMBL/GenBank/DDBJ whole genome shotgun (WGS) entry which is preliminary data.</text>
</comment>
<keyword evidence="2" id="KW-1185">Reference proteome</keyword>
<gene>
    <name evidence="1" type="ORF">ACFSR1_17215</name>
</gene>
<evidence type="ECO:0000313" key="1">
    <source>
        <dbReference type="EMBL" id="MFD2564425.1"/>
    </source>
</evidence>
<accession>A0ABW5LI10</accession>